<feature type="domain" description="N-acetyltransferase" evidence="1">
    <location>
        <begin position="8"/>
        <end position="148"/>
    </location>
</feature>
<organism evidence="2 3">
    <name type="scientific">Mucilaginibacter boryungensis</name>
    <dbReference type="NCBI Taxonomy" id="768480"/>
    <lineage>
        <taxon>Bacteria</taxon>
        <taxon>Pseudomonadati</taxon>
        <taxon>Bacteroidota</taxon>
        <taxon>Sphingobacteriia</taxon>
        <taxon>Sphingobacteriales</taxon>
        <taxon>Sphingobacteriaceae</taxon>
        <taxon>Mucilaginibacter</taxon>
    </lineage>
</organism>
<dbReference type="InterPro" id="IPR016181">
    <property type="entry name" value="Acyl_CoA_acyltransferase"/>
</dbReference>
<protein>
    <submittedName>
        <fullName evidence="2">GNAT family N-acetyltransferase</fullName>
    </submittedName>
</protein>
<dbReference type="EMBL" id="JADFFM010000001">
    <property type="protein sequence ID" value="MBE9666155.1"/>
    <property type="molecule type" value="Genomic_DNA"/>
</dbReference>
<dbReference type="PROSITE" id="PS51186">
    <property type="entry name" value="GNAT"/>
    <property type="match status" value="1"/>
</dbReference>
<gene>
    <name evidence="2" type="ORF">IRJ18_07265</name>
</gene>
<dbReference type="InterPro" id="IPR000182">
    <property type="entry name" value="GNAT_dom"/>
</dbReference>
<evidence type="ECO:0000259" key="1">
    <source>
        <dbReference type="PROSITE" id="PS51186"/>
    </source>
</evidence>
<proteinExistence type="predicted"/>
<comment type="caution">
    <text evidence="2">The sequence shown here is derived from an EMBL/GenBank/DDBJ whole genome shotgun (WGS) entry which is preliminary data.</text>
</comment>
<dbReference type="RefSeq" id="WP_194105530.1">
    <property type="nucleotide sequence ID" value="NZ_JADFFM010000001.1"/>
</dbReference>
<accession>A0ABR9XG32</accession>
<reference evidence="2 3" key="1">
    <citation type="submission" date="2020-10" db="EMBL/GenBank/DDBJ databases">
        <title>Mucilaginibacter mali sp. nov., isolated from rhizosphere soil of apple orchard.</title>
        <authorList>
            <person name="Lee J.-S."/>
            <person name="Kim H.S."/>
            <person name="Kim J.-S."/>
        </authorList>
    </citation>
    <scope>NUCLEOTIDE SEQUENCE [LARGE SCALE GENOMIC DNA]</scope>
    <source>
        <strain evidence="2 3">KCTC 23157</strain>
    </source>
</reference>
<evidence type="ECO:0000313" key="2">
    <source>
        <dbReference type="EMBL" id="MBE9666155.1"/>
    </source>
</evidence>
<keyword evidence="3" id="KW-1185">Reference proteome</keyword>
<name>A0ABR9XG32_9SPHI</name>
<dbReference type="SUPFAM" id="SSF55729">
    <property type="entry name" value="Acyl-CoA N-acyltransferases (Nat)"/>
    <property type="match status" value="1"/>
</dbReference>
<evidence type="ECO:0000313" key="3">
    <source>
        <dbReference type="Proteomes" id="UP000632774"/>
    </source>
</evidence>
<dbReference type="Proteomes" id="UP000632774">
    <property type="component" value="Unassembled WGS sequence"/>
</dbReference>
<dbReference type="Pfam" id="PF13673">
    <property type="entry name" value="Acetyltransf_10"/>
    <property type="match status" value="1"/>
</dbReference>
<dbReference type="Gene3D" id="3.40.630.30">
    <property type="match status" value="1"/>
</dbReference>
<sequence length="148" mass="16748">MTYKKITRAFNELSVTELYELLRLRSEVFVVEQNCVFLDMDNKDQQCHHVLLYNDTQLAAYARVLPPGLSYKEASIGRIITSLAVRGTGAGKVLTTYAIEESRRLYGNGPIRIGAQVYAMKFYAQLGFKADGEIYDEDGIDHIEMVLT</sequence>